<feature type="domain" description="AAA+ ATPase" evidence="17">
    <location>
        <begin position="842"/>
        <end position="978"/>
    </location>
</feature>
<dbReference type="PROSITE" id="PS00674">
    <property type="entry name" value="AAA"/>
    <property type="match status" value="1"/>
</dbReference>
<evidence type="ECO:0000256" key="16">
    <source>
        <dbReference type="SAM" id="SignalP"/>
    </source>
</evidence>
<dbReference type="InterPro" id="IPR003593">
    <property type="entry name" value="AAA+_ATPase"/>
</dbReference>
<evidence type="ECO:0000259" key="17">
    <source>
        <dbReference type="SMART" id="SM00382"/>
    </source>
</evidence>
<dbReference type="Gene3D" id="3.10.330.10">
    <property type="match status" value="1"/>
</dbReference>
<sequence>MCILFFLALITIILLKIHPLGKAKMSLTAEAKVSLKVLNSCMVSLPSAFIYPILDSTGLLVQNIVIKIFYSSSGKHIVSLGWNGNNSSDSNSIEIDTQYAKLLKLQEGLPIRIELDLQTIKDNSNNVNSFATSVEIEPETTADWELTEIYAQAIEINFLSQVRCVTKNQLLLIRANPSASGSSNSGSINFRVKNIKTLSKESEFALVGNNTELYIIPKPHKSDQQSQIDNNDNAIDGGSKKKHSISSKRTHNNSDSVIKRCIINPDGEDITIYNYGPKLSQFKGIEFVQISIIEGPGTPIRARKITSKELEMGLQKESFGRKLVARYIEEDYFDSEMFINDLITENSFMISPLLAISLGLENTSGETILIEPCNKKCIRLDIKQCNLNIHRLITTSHDSNSALNDGKMELKQDERNQKKIKELEWKKNMSGTLEQIIVGMYGNNTPLTNGMKLPIVEKILPEGAILEISSETSKSIINNKRQNINTWVLLGSDELNHNINYDEKFKQLSNLEIGKDLLVPVSRIQRPFDNVDIPEIFGQDKKMDSLKQFLFNGVSTFLYGKSGSGKSLACSILEKEFVKAGYYVKLINFEQVGINDNNEDEETNLDTEDSLSENSKKENNKNKIISNKFDQILRESAWHSPSLIILENLDKVLPKEIDFGDSAASTQLTEILINISELYCKDNNITFLITSKSKDSINKTIFQKHFIDEEVGLESPNKNQLSEILQRMTAKTFPEYTDNFLTSYASDIASELEGYLPLDLENLLDRAFHHMVTESREKLQYDDFMFAIEGYTPTSLRGVKLQKATTNWSDIGGLLEVKRILLETLEWPTKYAPIFEKCTLRLRSGILLYGYPGCGKTMLASAISSQCGLNFISVKGPEILNKYIGASEQSVRELFERAQSAKPCILFFDEFDSIAPKRGHDSTGVTDRIVNQLLTQMDGAEGLEGVYVLAATSRPDLIDSALLRPGRLDKSVICDLPDYENRLDILKTITKSNGFNLLDEQSLEEVANETNGYTGADLQAVVYNAYLKGVHEKLENETMNTELDNNLEKNKKGDLEYHIIHSDNLFSKRFKNSDLNKKKIETLMENYKLSLSKNNAQQINKSNDSNLDDTIENNKQIIFISKENLKESLSETKKSISVKELEKLENIYAQFESSKRPSEMKDGEGSTEVGVRATLM</sequence>
<dbReference type="AlphaFoldDB" id="A0A9P7BD82"/>
<keyword evidence="3" id="KW-0813">Transport</keyword>
<dbReference type="SMART" id="SM00382">
    <property type="entry name" value="AAA"/>
    <property type="match status" value="2"/>
</dbReference>
<evidence type="ECO:0000256" key="12">
    <source>
        <dbReference type="ARBA" id="ARBA00048778"/>
    </source>
</evidence>
<dbReference type="Pfam" id="PF17862">
    <property type="entry name" value="AAA_lid_3"/>
    <property type="match status" value="1"/>
</dbReference>
<dbReference type="PANTHER" id="PTHR23077:SF12">
    <property type="entry name" value="PEROXISOMAL ATPASE PEX1"/>
    <property type="match status" value="1"/>
</dbReference>
<evidence type="ECO:0000256" key="6">
    <source>
        <dbReference type="ARBA" id="ARBA00022801"/>
    </source>
</evidence>
<dbReference type="Pfam" id="PF00004">
    <property type="entry name" value="AAA"/>
    <property type="match status" value="2"/>
</dbReference>
<dbReference type="Gene3D" id="3.40.50.300">
    <property type="entry name" value="P-loop containing nucleotide triphosphate hydrolases"/>
    <property type="match status" value="2"/>
</dbReference>
<dbReference type="Gene3D" id="1.10.8.60">
    <property type="match status" value="1"/>
</dbReference>
<dbReference type="CDD" id="cd19526">
    <property type="entry name" value="RecA-like_PEX1_r2"/>
    <property type="match status" value="1"/>
</dbReference>
<evidence type="ECO:0000256" key="8">
    <source>
        <dbReference type="ARBA" id="ARBA00022927"/>
    </source>
</evidence>
<comment type="function">
    <text evidence="13">Component of the PEX1-PEX6 AAA ATPase complex involved in peroxisome biosynthesis. The complex acts as a protein dislocase complex that mediates the ATP-dependent extraction of the PEX5 receptor from peroxisomal membranes, an essential step for PEX5 recycling. Specifically recognizes PEX5 monoubiquitinated at 'Cys-6', and pulls it out of the peroxisome lumen through the PEX2-PEX10-PEX12 retrotranslocation channel. Extraction by the PEX1-PEX6 AAA ATPase complex is accompanied by unfolding of the TPR repeats and release of bound cargo from PEX5.</text>
</comment>
<keyword evidence="6" id="KW-0378">Hydrolase</keyword>
<dbReference type="PANTHER" id="PTHR23077">
    <property type="entry name" value="AAA-FAMILY ATPASE"/>
    <property type="match status" value="1"/>
</dbReference>
<keyword evidence="16" id="KW-0732">Signal</keyword>
<dbReference type="InterPro" id="IPR009010">
    <property type="entry name" value="Asp_de-COase-like_dom_sf"/>
</dbReference>
<gene>
    <name evidence="18" type="primary">PEX1</name>
    <name evidence="18" type="ORF">C6P40_003718</name>
</gene>
<feature type="domain" description="AAA+ ATPase" evidence="17">
    <location>
        <begin position="552"/>
        <end position="717"/>
    </location>
</feature>
<dbReference type="SUPFAM" id="SSF54585">
    <property type="entry name" value="Cdc48 domain 2-like"/>
    <property type="match status" value="1"/>
</dbReference>
<reference evidence="18" key="1">
    <citation type="submission" date="2020-11" db="EMBL/GenBank/DDBJ databases">
        <title>Kefir isolates.</title>
        <authorList>
            <person name="Marcisauskas S."/>
            <person name="Kim Y."/>
            <person name="Blasche S."/>
        </authorList>
    </citation>
    <scope>NUCLEOTIDE SEQUENCE</scope>
    <source>
        <strain evidence="18">Olga-1</strain>
    </source>
</reference>
<comment type="similarity">
    <text evidence="2">Belongs to the AAA ATPase family.</text>
</comment>
<feature type="chain" id="PRO_5040213695" description="Peroxisomal ATPase PEX1" evidence="16">
    <location>
        <begin position="24"/>
        <end position="1176"/>
    </location>
</feature>
<feature type="region of interest" description="Disordered" evidence="15">
    <location>
        <begin position="597"/>
        <end position="618"/>
    </location>
</feature>
<dbReference type="EMBL" id="PUHW01000430">
    <property type="protein sequence ID" value="KAG0686611.1"/>
    <property type="molecule type" value="Genomic_DNA"/>
</dbReference>
<dbReference type="Proteomes" id="UP000697127">
    <property type="component" value="Unassembled WGS sequence"/>
</dbReference>
<feature type="signal peptide" evidence="16">
    <location>
        <begin position="1"/>
        <end position="23"/>
    </location>
</feature>
<accession>A0A9P7BD82</accession>
<dbReference type="InterPro" id="IPR015342">
    <property type="entry name" value="PEX1-N_C-lobe"/>
</dbReference>
<feature type="compositionally biased region" description="Basic residues" evidence="15">
    <location>
        <begin position="240"/>
        <end position="251"/>
    </location>
</feature>
<evidence type="ECO:0000313" key="19">
    <source>
        <dbReference type="Proteomes" id="UP000697127"/>
    </source>
</evidence>
<feature type="region of interest" description="Disordered" evidence="15">
    <location>
        <begin position="1153"/>
        <end position="1176"/>
    </location>
</feature>
<dbReference type="GO" id="GO:0005829">
    <property type="term" value="C:cytosol"/>
    <property type="evidence" value="ECO:0007669"/>
    <property type="project" value="TreeGrafter"/>
</dbReference>
<evidence type="ECO:0000256" key="7">
    <source>
        <dbReference type="ARBA" id="ARBA00022840"/>
    </source>
</evidence>
<evidence type="ECO:0000256" key="11">
    <source>
        <dbReference type="ARBA" id="ARBA00034532"/>
    </source>
</evidence>
<dbReference type="InterPro" id="IPR003960">
    <property type="entry name" value="ATPase_AAA_CS"/>
</dbReference>
<dbReference type="GO" id="GO:0016887">
    <property type="term" value="F:ATP hydrolysis activity"/>
    <property type="evidence" value="ECO:0007669"/>
    <property type="project" value="InterPro"/>
</dbReference>
<evidence type="ECO:0000256" key="5">
    <source>
        <dbReference type="ARBA" id="ARBA00022741"/>
    </source>
</evidence>
<evidence type="ECO:0000313" key="18">
    <source>
        <dbReference type="EMBL" id="KAG0686611.1"/>
    </source>
</evidence>
<feature type="compositionally biased region" description="Acidic residues" evidence="15">
    <location>
        <begin position="597"/>
        <end position="611"/>
    </location>
</feature>
<keyword evidence="7" id="KW-0067">ATP-binding</keyword>
<keyword evidence="5" id="KW-0547">Nucleotide-binding</keyword>
<comment type="subcellular location">
    <subcellularLocation>
        <location evidence="1">Membrane</location>
        <topology evidence="1">Peripheral membrane protein</topology>
    </subcellularLocation>
</comment>
<feature type="compositionally biased region" description="Basic and acidic residues" evidence="15">
    <location>
        <begin position="1153"/>
        <end position="1164"/>
    </location>
</feature>
<dbReference type="InterPro" id="IPR027417">
    <property type="entry name" value="P-loop_NTPase"/>
</dbReference>
<dbReference type="InterPro" id="IPR003959">
    <property type="entry name" value="ATPase_AAA_core"/>
</dbReference>
<dbReference type="OrthoDB" id="2187at2759"/>
<evidence type="ECO:0000256" key="2">
    <source>
        <dbReference type="ARBA" id="ARBA00006914"/>
    </source>
</evidence>
<dbReference type="Pfam" id="PF09262">
    <property type="entry name" value="PEX-1N"/>
    <property type="match status" value="1"/>
</dbReference>
<dbReference type="SUPFAM" id="SSF52540">
    <property type="entry name" value="P-loop containing nucleoside triphosphate hydrolases"/>
    <property type="match status" value="2"/>
</dbReference>
<comment type="catalytic activity">
    <reaction evidence="12">
        <text>ATP + H2O = ADP + phosphate + H(+)</text>
        <dbReference type="Rhea" id="RHEA:13065"/>
        <dbReference type="ChEBI" id="CHEBI:15377"/>
        <dbReference type="ChEBI" id="CHEBI:15378"/>
        <dbReference type="ChEBI" id="CHEBI:30616"/>
        <dbReference type="ChEBI" id="CHEBI:43474"/>
        <dbReference type="ChEBI" id="CHEBI:456216"/>
    </reaction>
    <physiologicalReaction direction="left-to-right" evidence="12">
        <dbReference type="Rhea" id="RHEA:13066"/>
    </physiologicalReaction>
</comment>
<name>A0A9P7BD82_9ASCO</name>
<keyword evidence="19" id="KW-1185">Reference proteome</keyword>
<evidence type="ECO:0000256" key="14">
    <source>
        <dbReference type="ARBA" id="ARBA00081751"/>
    </source>
</evidence>
<dbReference type="InterPro" id="IPR041569">
    <property type="entry name" value="AAA_lid_3"/>
</dbReference>
<dbReference type="GO" id="GO:0005778">
    <property type="term" value="C:peroxisomal membrane"/>
    <property type="evidence" value="ECO:0007669"/>
    <property type="project" value="TreeGrafter"/>
</dbReference>
<feature type="region of interest" description="Disordered" evidence="15">
    <location>
        <begin position="218"/>
        <end position="252"/>
    </location>
</feature>
<evidence type="ECO:0000256" key="13">
    <source>
        <dbReference type="ARBA" id="ARBA00059626"/>
    </source>
</evidence>
<evidence type="ECO:0000256" key="9">
    <source>
        <dbReference type="ARBA" id="ARBA00023136"/>
    </source>
</evidence>
<proteinExistence type="inferred from homology"/>
<feature type="compositionally biased region" description="Polar residues" evidence="15">
    <location>
        <begin position="224"/>
        <end position="233"/>
    </location>
</feature>
<comment type="caution">
    <text evidence="18">The sequence shown here is derived from an EMBL/GenBank/DDBJ whole genome shotgun (WGS) entry which is preliminary data.</text>
</comment>
<keyword evidence="4" id="KW-0962">Peroxisome biogenesis</keyword>
<keyword evidence="8" id="KW-0653">Protein transport</keyword>
<evidence type="ECO:0000256" key="10">
    <source>
        <dbReference type="ARBA" id="ARBA00032509"/>
    </source>
</evidence>
<evidence type="ECO:0000256" key="15">
    <source>
        <dbReference type="SAM" id="MobiDB-lite"/>
    </source>
</evidence>
<evidence type="ECO:0000256" key="1">
    <source>
        <dbReference type="ARBA" id="ARBA00004170"/>
    </source>
</evidence>
<dbReference type="SUPFAM" id="SSF50692">
    <property type="entry name" value="ADC-like"/>
    <property type="match status" value="1"/>
</dbReference>
<protein>
    <recommendedName>
        <fullName evidence="11">Peroxisomal ATPase PEX1</fullName>
    </recommendedName>
    <alternativeName>
        <fullName evidence="10">Peroxin-1</fullName>
    </alternativeName>
    <alternativeName>
        <fullName evidence="14">Peroxisome biosynthesis protein PAS1</fullName>
    </alternativeName>
</protein>
<dbReference type="InterPro" id="IPR029067">
    <property type="entry name" value="CDC48_domain_2-like_sf"/>
</dbReference>
<evidence type="ECO:0000256" key="3">
    <source>
        <dbReference type="ARBA" id="ARBA00022448"/>
    </source>
</evidence>
<dbReference type="GO" id="GO:0016558">
    <property type="term" value="P:protein import into peroxisome matrix"/>
    <property type="evidence" value="ECO:0007669"/>
    <property type="project" value="TreeGrafter"/>
</dbReference>
<organism evidence="18 19">
    <name type="scientific">Pichia californica</name>
    <dbReference type="NCBI Taxonomy" id="460514"/>
    <lineage>
        <taxon>Eukaryota</taxon>
        <taxon>Fungi</taxon>
        <taxon>Dikarya</taxon>
        <taxon>Ascomycota</taxon>
        <taxon>Saccharomycotina</taxon>
        <taxon>Pichiomycetes</taxon>
        <taxon>Pichiales</taxon>
        <taxon>Pichiaceae</taxon>
        <taxon>Pichia</taxon>
    </lineage>
</organism>
<keyword evidence="9" id="KW-0472">Membrane</keyword>
<dbReference type="FunFam" id="3.40.50.300:FF:000149">
    <property type="entry name" value="Nuclear valosin-containing protein-like"/>
    <property type="match status" value="1"/>
</dbReference>
<dbReference type="GO" id="GO:0005524">
    <property type="term" value="F:ATP binding"/>
    <property type="evidence" value="ECO:0007669"/>
    <property type="project" value="UniProtKB-KW"/>
</dbReference>
<dbReference type="InterPro" id="IPR050168">
    <property type="entry name" value="AAA_ATPase_domain"/>
</dbReference>
<evidence type="ECO:0000256" key="4">
    <source>
        <dbReference type="ARBA" id="ARBA00022593"/>
    </source>
</evidence>